<name>A0A172RZU3_9ACTN</name>
<reference evidence="5" key="1">
    <citation type="submission" date="2016-10" db="EMBL/GenBank/DDBJ databases">
        <authorList>
            <person name="Varghese N."/>
        </authorList>
    </citation>
    <scope>NUCLEOTIDE SEQUENCE [LARGE SCALE GENOMIC DNA]</scope>
    <source>
        <strain evidence="5">DSM 21843</strain>
    </source>
</reference>
<dbReference type="InterPro" id="IPR000160">
    <property type="entry name" value="GGDEF_dom"/>
</dbReference>
<feature type="transmembrane region" description="Helical" evidence="1">
    <location>
        <begin position="72"/>
        <end position="90"/>
    </location>
</feature>
<dbReference type="Pfam" id="PF00563">
    <property type="entry name" value="EAL"/>
    <property type="match status" value="1"/>
</dbReference>
<feature type="transmembrane region" description="Helical" evidence="1">
    <location>
        <begin position="143"/>
        <end position="165"/>
    </location>
</feature>
<dbReference type="AlphaFoldDB" id="A0A172RZU3"/>
<feature type="domain" description="EAL" evidence="2">
    <location>
        <begin position="385"/>
        <end position="634"/>
    </location>
</feature>
<dbReference type="EMBL" id="FOEC01000001">
    <property type="protein sequence ID" value="SEO36910.1"/>
    <property type="molecule type" value="Genomic_DNA"/>
</dbReference>
<dbReference type="PANTHER" id="PTHR33121:SF70">
    <property type="entry name" value="SIGNALING PROTEIN YKOW"/>
    <property type="match status" value="1"/>
</dbReference>
<accession>A0A172RZU3</accession>
<dbReference type="CDD" id="cd01948">
    <property type="entry name" value="EAL"/>
    <property type="match status" value="1"/>
</dbReference>
<keyword evidence="1" id="KW-0812">Transmembrane</keyword>
<evidence type="ECO:0000256" key="1">
    <source>
        <dbReference type="SAM" id="Phobius"/>
    </source>
</evidence>
<keyword evidence="1" id="KW-1133">Transmembrane helix</keyword>
<dbReference type="PROSITE" id="PS50883">
    <property type="entry name" value="EAL"/>
    <property type="match status" value="1"/>
</dbReference>
<dbReference type="InterPro" id="IPR043128">
    <property type="entry name" value="Rev_trsase/Diguanyl_cyclase"/>
</dbReference>
<dbReference type="Gene3D" id="3.30.70.270">
    <property type="match status" value="1"/>
</dbReference>
<dbReference type="Proteomes" id="UP000182975">
    <property type="component" value="Unassembled WGS sequence"/>
</dbReference>
<evidence type="ECO:0000313" key="5">
    <source>
        <dbReference type="Proteomes" id="UP000182975"/>
    </source>
</evidence>
<feature type="transmembrane region" description="Helical" evidence="1">
    <location>
        <begin position="35"/>
        <end position="56"/>
    </location>
</feature>
<feature type="transmembrane region" description="Helical" evidence="1">
    <location>
        <begin position="177"/>
        <end position="193"/>
    </location>
</feature>
<dbReference type="Pfam" id="PF00990">
    <property type="entry name" value="GGDEF"/>
    <property type="match status" value="1"/>
</dbReference>
<dbReference type="PROSITE" id="PS50887">
    <property type="entry name" value="GGDEF"/>
    <property type="match status" value="1"/>
</dbReference>
<keyword evidence="1" id="KW-0472">Membrane</keyword>
<protein>
    <submittedName>
        <fullName evidence="4">EAL domain, c-di-GMP-specific phosphodiesterase class I (Or its enzymatically inactive variant)</fullName>
    </submittedName>
</protein>
<dbReference type="KEGG" id="ddt:AAY81_09105"/>
<feature type="domain" description="GGDEF" evidence="3">
    <location>
        <begin position="247"/>
        <end position="374"/>
    </location>
</feature>
<dbReference type="GO" id="GO:0071111">
    <property type="term" value="F:cyclic-guanylate-specific phosphodiesterase activity"/>
    <property type="evidence" value="ECO:0007669"/>
    <property type="project" value="InterPro"/>
</dbReference>
<evidence type="ECO:0000259" key="2">
    <source>
        <dbReference type="PROSITE" id="PS50883"/>
    </source>
</evidence>
<dbReference type="InterPro" id="IPR001633">
    <property type="entry name" value="EAL_dom"/>
</dbReference>
<dbReference type="RefSeq" id="WP_066664208.1">
    <property type="nucleotide sequence ID" value="NZ_CP011402.1"/>
</dbReference>
<keyword evidence="5" id="KW-1185">Reference proteome</keyword>
<dbReference type="STRING" id="79604.AAY81_09105"/>
<evidence type="ECO:0000313" key="4">
    <source>
        <dbReference type="EMBL" id="SEO36910.1"/>
    </source>
</evidence>
<dbReference type="InterPro" id="IPR029787">
    <property type="entry name" value="Nucleotide_cyclase"/>
</dbReference>
<dbReference type="SMART" id="SM00267">
    <property type="entry name" value="GGDEF"/>
    <property type="match status" value="1"/>
</dbReference>
<organism evidence="4 5">
    <name type="scientific">Denitrobacterium detoxificans</name>
    <dbReference type="NCBI Taxonomy" id="79604"/>
    <lineage>
        <taxon>Bacteria</taxon>
        <taxon>Bacillati</taxon>
        <taxon>Actinomycetota</taxon>
        <taxon>Coriobacteriia</taxon>
        <taxon>Eggerthellales</taxon>
        <taxon>Eggerthellaceae</taxon>
        <taxon>Denitrobacterium</taxon>
    </lineage>
</organism>
<sequence>MFSFVAEYLALVILGVIIAVVGRREYLNTHDQFRFFTSVILAIVSIVIDSLCVFTLEHSHELPLWVNYIDNAAYYIVCFVMVSSFTDYVFSFMLRRSGRRRFLAIAGHLNHYMCLLCVVLTLFNPITQWMFYIAADFTYIHGPLWVIGYAQVVFMLLLSGLCTALYRREVSRAMMRVVRISIPALAALIGFQLAYPGTMMNGIMAAIFSLILLLVLQSSSIETDALTGLGNRFAFVAAAGTWTETRHPKRILVLLVHGLEDINSTYGMDAGDRVIIDIAEHAREICAGGDVFRINATSIALVFSHRENRTGEEIAAFVNANLPNEIIVEGDKLRIQMSVIDYAANMVGGAPKVVERIEYARDEARRNRLSFIRVDDALISEVESKKRLTRYLEESVDLNRFEVWLQPVYNVKDSCLCSAEALVRLKGPKGDFIPPAQFVGIAEDSALIMAIGEQVIRKLCTFAQSHPALPLKMISINLSLRQLSDSRFPDLLDGAIDSAGISRNLIALEITERMFAADDRVAATLAELVNRGYRFLMDDFGTGFSNFASMLDFPFSFIKLDRILLAAAQEDGYDTIRTLTRLFHHGGYEVVIEGVETAEQARQVIDCGVDYIQGFYYARPMPLYQVPEFLNETDFSCRVSVVKHYGMKALR</sequence>
<dbReference type="SUPFAM" id="SSF141868">
    <property type="entry name" value="EAL domain-like"/>
    <property type="match status" value="1"/>
</dbReference>
<dbReference type="Gene3D" id="3.20.20.450">
    <property type="entry name" value="EAL domain"/>
    <property type="match status" value="1"/>
</dbReference>
<dbReference type="OrthoDB" id="23692at2"/>
<gene>
    <name evidence="4" type="ORF">SAMN02910314_00018</name>
</gene>
<evidence type="ECO:0000259" key="3">
    <source>
        <dbReference type="PROSITE" id="PS50887"/>
    </source>
</evidence>
<proteinExistence type="predicted"/>
<dbReference type="PANTHER" id="PTHR33121">
    <property type="entry name" value="CYCLIC DI-GMP PHOSPHODIESTERASE PDEF"/>
    <property type="match status" value="1"/>
</dbReference>
<feature type="transmembrane region" description="Helical" evidence="1">
    <location>
        <begin position="6"/>
        <end position="23"/>
    </location>
</feature>
<dbReference type="InterPro" id="IPR050706">
    <property type="entry name" value="Cyclic-di-GMP_PDE-like"/>
</dbReference>
<dbReference type="SMART" id="SM00052">
    <property type="entry name" value="EAL"/>
    <property type="match status" value="1"/>
</dbReference>
<feature type="transmembrane region" description="Helical" evidence="1">
    <location>
        <begin position="102"/>
        <end position="123"/>
    </location>
</feature>
<dbReference type="SUPFAM" id="SSF55073">
    <property type="entry name" value="Nucleotide cyclase"/>
    <property type="match status" value="1"/>
</dbReference>
<dbReference type="InterPro" id="IPR035919">
    <property type="entry name" value="EAL_sf"/>
</dbReference>